<accession>A0A518DX51</accession>
<feature type="signal peptide" evidence="1">
    <location>
        <begin position="1"/>
        <end position="46"/>
    </location>
</feature>
<proteinExistence type="predicted"/>
<gene>
    <name evidence="2" type="ORF">Pla8534_42190</name>
</gene>
<evidence type="ECO:0008006" key="4">
    <source>
        <dbReference type="Google" id="ProtNLM"/>
    </source>
</evidence>
<dbReference type="EMBL" id="CP036433">
    <property type="protein sequence ID" value="QDU96399.1"/>
    <property type="molecule type" value="Genomic_DNA"/>
</dbReference>
<keyword evidence="3" id="KW-1185">Reference proteome</keyword>
<dbReference type="AlphaFoldDB" id="A0A518DX51"/>
<reference evidence="2 3" key="1">
    <citation type="submission" date="2019-02" db="EMBL/GenBank/DDBJ databases">
        <title>Deep-cultivation of Planctomycetes and their phenomic and genomic characterization uncovers novel biology.</title>
        <authorList>
            <person name="Wiegand S."/>
            <person name="Jogler M."/>
            <person name="Boedeker C."/>
            <person name="Pinto D."/>
            <person name="Vollmers J."/>
            <person name="Rivas-Marin E."/>
            <person name="Kohn T."/>
            <person name="Peeters S.H."/>
            <person name="Heuer A."/>
            <person name="Rast P."/>
            <person name="Oberbeckmann S."/>
            <person name="Bunk B."/>
            <person name="Jeske O."/>
            <person name="Meyerdierks A."/>
            <person name="Storesund J.E."/>
            <person name="Kallscheuer N."/>
            <person name="Luecker S."/>
            <person name="Lage O.M."/>
            <person name="Pohl T."/>
            <person name="Merkel B.J."/>
            <person name="Hornburger P."/>
            <person name="Mueller R.-W."/>
            <person name="Bruemmer F."/>
            <person name="Labrenz M."/>
            <person name="Spormann A.M."/>
            <person name="Op den Camp H."/>
            <person name="Overmann J."/>
            <person name="Amann R."/>
            <person name="Jetten M.S.M."/>
            <person name="Mascher T."/>
            <person name="Medema M.H."/>
            <person name="Devos D.P."/>
            <person name="Kaster A.-K."/>
            <person name="Ovreas L."/>
            <person name="Rohde M."/>
            <person name="Galperin M.Y."/>
            <person name="Jogler C."/>
        </authorList>
    </citation>
    <scope>NUCLEOTIDE SEQUENCE [LARGE SCALE GENOMIC DNA]</scope>
    <source>
        <strain evidence="2 3">Pla85_3_4</strain>
    </source>
</reference>
<feature type="chain" id="PRO_5021927245" description="Glycoside hydrolase family 42 N-terminal domain-containing protein" evidence="1">
    <location>
        <begin position="47"/>
        <end position="604"/>
    </location>
</feature>
<sequence precursor="true">MRKIDICKPENLPRTVTAACSPIIRRAIRWFSVLCGVLQLATMANAAEPLDPPTAAAKKAAAEIRREAILPSIGPAGRPLPLASHWNVGTVPGTFTPDHQIELLQQGSHILPWMNWPSGDPDSENFKAYYERLLAYYAALDLPISIRGTQWNAMLVKKSYREGPEADWAGVILPDGKRLPRLSPFGAVEPWKDPAAVYVDTPAMRRAQEIYPDPPLVIWASNNEAPDLRWAKHGPLEEQSKRYLEKYGAGRSDDFKRQVVGEGWVERFGVMFQAMRAALASDAWRKNVRFVGYGAFGPSHYGRSSGWEVYSLHCDRWTSPDWHVWDGGSPSYYTHNWNQNRDYWVFSTQVEAMNWVFMQEEAWQVNPNFWFEMSTWDGNESKAWSQGVGAADDASLVDASSRPLTAGQRKQLDPADLKKSKTLQYLQLGQDYPPARQAGWVQYGMWILRPRVVREFRGHATRLEPIEPYWRETVAAVDRVYAHPVLADFWRHGELVANPAHRHPYQVNIPAKQQDIPRWYLLDTNLDPPRPWTLETELPVFSLALVRGEGPTREWLVYAHSPLQDRKQVEVTIPGRGAIQIDVPRQGAFYRIDADALTPQRIGE</sequence>
<dbReference type="Proteomes" id="UP000317648">
    <property type="component" value="Chromosome"/>
</dbReference>
<dbReference type="KEGG" id="lcre:Pla8534_42190"/>
<protein>
    <recommendedName>
        <fullName evidence="4">Glycoside hydrolase family 42 N-terminal domain-containing protein</fullName>
    </recommendedName>
</protein>
<keyword evidence="1" id="KW-0732">Signal</keyword>
<organism evidence="2 3">
    <name type="scientific">Lignipirellula cremea</name>
    <dbReference type="NCBI Taxonomy" id="2528010"/>
    <lineage>
        <taxon>Bacteria</taxon>
        <taxon>Pseudomonadati</taxon>
        <taxon>Planctomycetota</taxon>
        <taxon>Planctomycetia</taxon>
        <taxon>Pirellulales</taxon>
        <taxon>Pirellulaceae</taxon>
        <taxon>Lignipirellula</taxon>
    </lineage>
</organism>
<name>A0A518DX51_9BACT</name>
<evidence type="ECO:0000313" key="3">
    <source>
        <dbReference type="Proteomes" id="UP000317648"/>
    </source>
</evidence>
<evidence type="ECO:0000313" key="2">
    <source>
        <dbReference type="EMBL" id="QDU96399.1"/>
    </source>
</evidence>
<evidence type="ECO:0000256" key="1">
    <source>
        <dbReference type="SAM" id="SignalP"/>
    </source>
</evidence>